<dbReference type="Pfam" id="PF00756">
    <property type="entry name" value="Esterase"/>
    <property type="match status" value="1"/>
</dbReference>
<gene>
    <name evidence="1" type="ORF">DFQ02_106119</name>
</gene>
<evidence type="ECO:0000313" key="2">
    <source>
        <dbReference type="Proteomes" id="UP000256629"/>
    </source>
</evidence>
<accession>A0A3D9HDD3</accession>
<dbReference type="SUPFAM" id="SSF53474">
    <property type="entry name" value="alpha/beta-Hydrolases"/>
    <property type="match status" value="1"/>
</dbReference>
<keyword evidence="2" id="KW-1185">Reference proteome</keyword>
<organism evidence="1 2">
    <name type="scientific">Seonamhaeicola aphaedonensis</name>
    <dbReference type="NCBI Taxonomy" id="1461338"/>
    <lineage>
        <taxon>Bacteria</taxon>
        <taxon>Pseudomonadati</taxon>
        <taxon>Bacteroidota</taxon>
        <taxon>Flavobacteriia</taxon>
        <taxon>Flavobacteriales</taxon>
        <taxon>Flavobacteriaceae</taxon>
    </lineage>
</organism>
<proteinExistence type="predicted"/>
<name>A0A3D9HDD3_9FLAO</name>
<dbReference type="InterPro" id="IPR029058">
    <property type="entry name" value="AB_hydrolase_fold"/>
</dbReference>
<dbReference type="Proteomes" id="UP000256629">
    <property type="component" value="Unassembled WGS sequence"/>
</dbReference>
<dbReference type="PANTHER" id="PTHR48098:SF1">
    <property type="entry name" value="DIACYLGLYCEROL ACYLTRANSFERASE_MYCOLYLTRANSFERASE AG85A"/>
    <property type="match status" value="1"/>
</dbReference>
<dbReference type="InterPro" id="IPR000801">
    <property type="entry name" value="Esterase-like"/>
</dbReference>
<protein>
    <submittedName>
        <fullName evidence="1">Enterochelin esterase-like enzyme</fullName>
    </submittedName>
</protein>
<evidence type="ECO:0000313" key="1">
    <source>
        <dbReference type="EMBL" id="RED47492.1"/>
    </source>
</evidence>
<dbReference type="InterPro" id="IPR050583">
    <property type="entry name" value="Mycobacterial_A85_antigen"/>
</dbReference>
<dbReference type="EMBL" id="QRDX01000006">
    <property type="protein sequence ID" value="RED47492.1"/>
    <property type="molecule type" value="Genomic_DNA"/>
</dbReference>
<sequence length="265" mass="29962">MSTKFRTIFISDPAFEQGNLRLITVKSENLKGRGDISVYVPEDRSLKDLPVVMLLHGVYGSHSAWLYNAGIHQKMDSWIKNGEIKPMVLVMPSDGLWGDGSGYLPHSGFDFEKWIVEDVIAATHEMIPQVSTKSDIFISGLSMGGFGALRLGAKYGSVFKAFSGLSSITHLDQMKMFIEEDVTLMKQESVIEHSVLETLRANKGNYGPFRFDCGLDDTLLPANRELHQQLQENNIPHLYEEFPGGHEWSYWAKHVFRSINFFNNQ</sequence>
<dbReference type="GO" id="GO:0016747">
    <property type="term" value="F:acyltransferase activity, transferring groups other than amino-acyl groups"/>
    <property type="evidence" value="ECO:0007669"/>
    <property type="project" value="TreeGrafter"/>
</dbReference>
<dbReference type="Gene3D" id="3.40.50.1820">
    <property type="entry name" value="alpha/beta hydrolase"/>
    <property type="match status" value="1"/>
</dbReference>
<dbReference type="AlphaFoldDB" id="A0A3D9HDD3"/>
<comment type="caution">
    <text evidence="1">The sequence shown here is derived from an EMBL/GenBank/DDBJ whole genome shotgun (WGS) entry which is preliminary data.</text>
</comment>
<dbReference type="OrthoDB" id="9803578at2"/>
<dbReference type="PANTHER" id="PTHR48098">
    <property type="entry name" value="ENTEROCHELIN ESTERASE-RELATED"/>
    <property type="match status" value="1"/>
</dbReference>
<dbReference type="RefSeq" id="WP_116524467.1">
    <property type="nucleotide sequence ID" value="NZ_QRDX01000006.1"/>
</dbReference>
<reference evidence="1 2" key="1">
    <citation type="submission" date="2018-07" db="EMBL/GenBank/DDBJ databases">
        <title>Genomic Encyclopedia of Type Strains, Phase III (KMG-III): the genomes of soil and plant-associated and newly described type strains.</title>
        <authorList>
            <person name="Whitman W."/>
        </authorList>
    </citation>
    <scope>NUCLEOTIDE SEQUENCE [LARGE SCALE GENOMIC DNA]</scope>
    <source>
        <strain evidence="1 2">CECT 8487</strain>
    </source>
</reference>